<comment type="caution">
    <text evidence="2">The sequence shown here is derived from an EMBL/GenBank/DDBJ whole genome shotgun (WGS) entry which is preliminary data.</text>
</comment>
<accession>A0ABC8U3U9</accession>
<dbReference type="Proteomes" id="UP001642360">
    <property type="component" value="Unassembled WGS sequence"/>
</dbReference>
<sequence>MARFSLGGEDDSEGPSSSWPRHKKQRTIAGITRPQLQEDHYDNERENPEPEGEEEEDRSRTNEGRVRSGGGKGQIKDGELVGPSGDGSIPVILTDPDVLDCPICLEPLSIPVFQ</sequence>
<dbReference type="EMBL" id="CAUOFW020006415">
    <property type="protein sequence ID" value="CAK9174738.1"/>
    <property type="molecule type" value="Genomic_DNA"/>
</dbReference>
<proteinExistence type="predicted"/>
<reference evidence="2 3" key="1">
    <citation type="submission" date="2024-02" db="EMBL/GenBank/DDBJ databases">
        <authorList>
            <person name="Vignale AGUSTIN F."/>
            <person name="Sosa J E."/>
            <person name="Modenutti C."/>
        </authorList>
    </citation>
    <scope>NUCLEOTIDE SEQUENCE [LARGE SCALE GENOMIC DNA]</scope>
</reference>
<gene>
    <name evidence="2" type="ORF">ILEXP_LOCUS44502</name>
</gene>
<evidence type="ECO:0000313" key="2">
    <source>
        <dbReference type="EMBL" id="CAK9174738.1"/>
    </source>
</evidence>
<evidence type="ECO:0000313" key="3">
    <source>
        <dbReference type="Proteomes" id="UP001642360"/>
    </source>
</evidence>
<dbReference type="AlphaFoldDB" id="A0ABC8U3U9"/>
<protein>
    <submittedName>
        <fullName evidence="2">Uncharacterized protein</fullName>
    </submittedName>
</protein>
<name>A0ABC8U3U9_9AQUA</name>
<evidence type="ECO:0000256" key="1">
    <source>
        <dbReference type="SAM" id="MobiDB-lite"/>
    </source>
</evidence>
<feature type="compositionally biased region" description="Basic and acidic residues" evidence="1">
    <location>
        <begin position="57"/>
        <end position="66"/>
    </location>
</feature>
<keyword evidence="3" id="KW-1185">Reference proteome</keyword>
<feature type="region of interest" description="Disordered" evidence="1">
    <location>
        <begin position="1"/>
        <end position="88"/>
    </location>
</feature>
<feature type="compositionally biased region" description="Basic and acidic residues" evidence="1">
    <location>
        <begin position="36"/>
        <end position="48"/>
    </location>
</feature>
<feature type="non-terminal residue" evidence="2">
    <location>
        <position position="114"/>
    </location>
</feature>
<organism evidence="2 3">
    <name type="scientific">Ilex paraguariensis</name>
    <name type="common">yerba mate</name>
    <dbReference type="NCBI Taxonomy" id="185542"/>
    <lineage>
        <taxon>Eukaryota</taxon>
        <taxon>Viridiplantae</taxon>
        <taxon>Streptophyta</taxon>
        <taxon>Embryophyta</taxon>
        <taxon>Tracheophyta</taxon>
        <taxon>Spermatophyta</taxon>
        <taxon>Magnoliopsida</taxon>
        <taxon>eudicotyledons</taxon>
        <taxon>Gunneridae</taxon>
        <taxon>Pentapetalae</taxon>
        <taxon>asterids</taxon>
        <taxon>campanulids</taxon>
        <taxon>Aquifoliales</taxon>
        <taxon>Aquifoliaceae</taxon>
        <taxon>Ilex</taxon>
    </lineage>
</organism>